<evidence type="ECO:0000259" key="4">
    <source>
        <dbReference type="PROSITE" id="PS50069"/>
    </source>
</evidence>
<dbReference type="Gene3D" id="3.30.230.130">
    <property type="entry name" value="Cullin, Chain C, Domain 2"/>
    <property type="match status" value="1"/>
</dbReference>
<dbReference type="InterPro" id="IPR036390">
    <property type="entry name" value="WH_DNA-bd_sf"/>
</dbReference>
<evidence type="ECO:0000256" key="1">
    <source>
        <dbReference type="ARBA" id="ARBA00006019"/>
    </source>
</evidence>
<proteinExistence type="inferred from homology"/>
<dbReference type="Pfam" id="PF00888">
    <property type="entry name" value="Cullin"/>
    <property type="match status" value="1"/>
</dbReference>
<dbReference type="Gene3D" id="1.10.10.10">
    <property type="entry name" value="Winged helix-like DNA-binding domain superfamily/Winged helix DNA-binding domain"/>
    <property type="match status" value="1"/>
</dbReference>
<dbReference type="EMBL" id="CP092865">
    <property type="protein sequence ID" value="UYV65136.1"/>
    <property type="molecule type" value="Genomic_DNA"/>
</dbReference>
<dbReference type="InterPro" id="IPR019559">
    <property type="entry name" value="Cullin_neddylation_domain"/>
</dbReference>
<evidence type="ECO:0000313" key="5">
    <source>
        <dbReference type="EMBL" id="UYV65136.1"/>
    </source>
</evidence>
<accession>A0ABY6K8E9</accession>
<dbReference type="InterPro" id="IPR059120">
    <property type="entry name" value="Cullin-like_AB"/>
</dbReference>
<organism evidence="5 6">
    <name type="scientific">Cordylochernes scorpioides</name>
    <dbReference type="NCBI Taxonomy" id="51811"/>
    <lineage>
        <taxon>Eukaryota</taxon>
        <taxon>Metazoa</taxon>
        <taxon>Ecdysozoa</taxon>
        <taxon>Arthropoda</taxon>
        <taxon>Chelicerata</taxon>
        <taxon>Arachnida</taxon>
        <taxon>Pseudoscorpiones</taxon>
        <taxon>Cheliferoidea</taxon>
        <taxon>Chernetidae</taxon>
        <taxon>Cordylochernes</taxon>
    </lineage>
</organism>
<dbReference type="Pfam" id="PF26557">
    <property type="entry name" value="Cullin_AB"/>
    <property type="match status" value="1"/>
</dbReference>
<name>A0ABY6K8E9_9ARAC</name>
<dbReference type="PROSITE" id="PS50069">
    <property type="entry name" value="CULLIN_2"/>
    <property type="match status" value="1"/>
</dbReference>
<evidence type="ECO:0000256" key="2">
    <source>
        <dbReference type="PROSITE-ProRule" id="PRU00330"/>
    </source>
</evidence>
<protein>
    <submittedName>
        <fullName evidence="5">CUL1</fullName>
    </submittedName>
</protein>
<keyword evidence="6" id="KW-1185">Reference proteome</keyword>
<dbReference type="InterPro" id="IPR036317">
    <property type="entry name" value="Cullin_homology_sf"/>
</dbReference>
<dbReference type="SUPFAM" id="SSF74788">
    <property type="entry name" value="Cullin repeat-like"/>
    <property type="match status" value="1"/>
</dbReference>
<dbReference type="Gene3D" id="1.20.1310.10">
    <property type="entry name" value="Cullin Repeats"/>
    <property type="match status" value="3"/>
</dbReference>
<dbReference type="InterPro" id="IPR001373">
    <property type="entry name" value="Cullin_N"/>
</dbReference>
<dbReference type="Proteomes" id="UP001235939">
    <property type="component" value="Chromosome 03"/>
</dbReference>
<dbReference type="SUPFAM" id="SSF75632">
    <property type="entry name" value="Cullin homology domain"/>
    <property type="match status" value="1"/>
</dbReference>
<reference evidence="5 6" key="1">
    <citation type="submission" date="2022-01" db="EMBL/GenBank/DDBJ databases">
        <title>A chromosomal length assembly of Cordylochernes scorpioides.</title>
        <authorList>
            <person name="Zeh D."/>
            <person name="Zeh J."/>
        </authorList>
    </citation>
    <scope>NUCLEOTIDE SEQUENCE [LARGE SCALE GENOMIC DNA]</scope>
    <source>
        <strain evidence="5">IN4F17</strain>
        <tissue evidence="5">Whole Body</tissue>
    </source>
</reference>
<gene>
    <name evidence="5" type="ORF">LAZ67_3003256</name>
</gene>
<dbReference type="Pfam" id="PF10557">
    <property type="entry name" value="Cullin_Nedd8"/>
    <property type="match status" value="1"/>
</dbReference>
<dbReference type="InterPro" id="IPR016159">
    <property type="entry name" value="Cullin_repeat-like_dom_sf"/>
</dbReference>
<dbReference type="InterPro" id="IPR016158">
    <property type="entry name" value="Cullin_homology"/>
</dbReference>
<dbReference type="InterPro" id="IPR036388">
    <property type="entry name" value="WH-like_DNA-bd_sf"/>
</dbReference>
<dbReference type="SUPFAM" id="SSF46785">
    <property type="entry name" value="Winged helix' DNA-binding domain"/>
    <property type="match status" value="1"/>
</dbReference>
<evidence type="ECO:0000256" key="3">
    <source>
        <dbReference type="RuleBase" id="RU003829"/>
    </source>
</evidence>
<feature type="domain" description="Cullin family profile" evidence="4">
    <location>
        <begin position="246"/>
        <end position="465"/>
    </location>
</feature>
<sequence length="589" mass="69048">MPKNEKYLWPISKNLTNTVLCLIEKQRVGEAVDENLIRDILNVFQKIGEDFELQIYKQEFEKLFLETTEVFYERESEEFLASHSVPEYMVLVERRLKEEKYRAENFLHPSTWEPLKATCQRILLQEHLEKSNTAFNQLLMEEKEEDLTRMFELISEIPGGVNKFYKFFENFVIKNGREELQKHGEAVITDAKLYSTTILDVHKKYSDFVRTVWNNNEEFSKALKDACTKFIETNHVTKAPNCSSDKSPEHLANYCHIILKSADHIEEGHFDQIITILNMIQNIDIFQVFYKRCLAKRLISNQLMDTEMESTLLLKLKKAFGSNFMIHMEKMIEDHTISKSLLREYLKNSNEKLEMNFEAIVTTVGIWPSISDEKCVLPIELERSQHMFQSFYNSKHKNRVLKGVNVLSKGELTARFDKSYTLRASTFQTVILFQFNSADSLTVKQLYEATEIKMELLLNVLQTLLKSTLLKSKDSAKLGPSSIVELNHHYRNKKRLVNLNAPLKSSEKEQKEADTLSVNQQRQFETQAAIVRIMKREKKLSRQQLIAAVIDELKTRFKVDLEQFKKYMKNLIERDFIEEEGSGIYNYVL</sequence>
<comment type="similarity">
    <text evidence="1 2 3">Belongs to the cullin family.</text>
</comment>
<dbReference type="PANTHER" id="PTHR11932">
    <property type="entry name" value="CULLIN"/>
    <property type="match status" value="1"/>
</dbReference>
<evidence type="ECO:0000313" key="6">
    <source>
        <dbReference type="Proteomes" id="UP001235939"/>
    </source>
</evidence>
<dbReference type="SMART" id="SM00884">
    <property type="entry name" value="Cullin_Nedd8"/>
    <property type="match status" value="1"/>
</dbReference>
<dbReference type="SMART" id="SM00182">
    <property type="entry name" value="CULLIN"/>
    <property type="match status" value="1"/>
</dbReference>
<dbReference type="InterPro" id="IPR045093">
    <property type="entry name" value="Cullin"/>
</dbReference>